<evidence type="ECO:0000256" key="3">
    <source>
        <dbReference type="ARBA" id="ARBA00004406"/>
    </source>
</evidence>
<keyword evidence="14" id="KW-1133">Transmembrane helix</keyword>
<comment type="cofactor">
    <cofactor evidence="1 13">
        <name>heme</name>
        <dbReference type="ChEBI" id="CHEBI:30413"/>
    </cofactor>
</comment>
<dbReference type="GO" id="GO:0020037">
    <property type="term" value="F:heme binding"/>
    <property type="evidence" value="ECO:0007669"/>
    <property type="project" value="InterPro"/>
</dbReference>
<dbReference type="GO" id="GO:0005506">
    <property type="term" value="F:iron ion binding"/>
    <property type="evidence" value="ECO:0007669"/>
    <property type="project" value="InterPro"/>
</dbReference>
<evidence type="ECO:0000256" key="6">
    <source>
        <dbReference type="ARBA" id="ARBA00022723"/>
    </source>
</evidence>
<dbReference type="RefSeq" id="XP_028145358.1">
    <property type="nucleotide sequence ID" value="XM_028289557.1"/>
</dbReference>
<sequence>MDTTIFIAFISSLVYKYFTRNFDYWKKRKILYPKPIPLFGNFYEVFTFKMTIHERLKELYDQIDAPYFGIFIVDEPFLVIKDPKLIKDVLIKDFNIFCNRTGAVPPKTLMAKAVFFLKNPEWKQVRVKLTPVFTSAMLKNLHSNCLIEVCNCLVGFLNKNKGIIDGKRAAELFSSELIMKFVYGVNPQCFYEKSSQIQTLLKKISEFNIRNGVIQNLYFIKPSWVMFFQLNFIPESMMKFFEGVFKQTMEARSQYDGKPQTFVDFANKGVREKQSGKEDVLGKRLGILSLLVALSYIVLNFNIKKCPETPSKIEFDTKSFTLGSKKGLPLKITPIIEDEKMFLSSSIIMDTTILIVFIGFLIYKYLTRHFNYWTERKIPHPKPIPLFGNFFEVFTFQTTIQESMKKRYDKIKAPYFGIFILDEPLLVLKSPELIKDVLIKDSAIFCNRRPAIPTHPLLAQAVFFLKNPEWKQVRTKLSPVFTSAMLRSLYHNYLIEVCNSMTRFLNKNKEVIDGKRVGELFTSELLFKFVYGVNSHSFEDKTSEIESVVEKMGTFTFRNALIQNLYFIKPSWATTLKLDFISESLMKFFECVFKQGMKARKDYNGKPQNFVDFANKSLKEKESGKQDVLELETSISTAISFLLAGKDTMNTVIGFTLYEIAMNESTQTNLRKEIEENVNKFGGISYEGVHENKYLEMCIKETMRKYPPIPFLDRVPTSDYKFEGTDLVVKKDMTVIIPFFALHRDENYFPNPELYNPERFENDMASEGLIYIPFGAGPRICIGKRLGTLSLLVALSYIVLNFKIEKCHDTPAKIEFEPKSFPLVSKVGLPLIITPINNEKM</sequence>
<dbReference type="InterPro" id="IPR036396">
    <property type="entry name" value="Cyt_P450_sf"/>
</dbReference>
<keyword evidence="8" id="KW-0492">Microsome</keyword>
<evidence type="ECO:0000313" key="15">
    <source>
        <dbReference type="RefSeq" id="XP_028145358.1"/>
    </source>
</evidence>
<dbReference type="AlphaFoldDB" id="A0A6P7GJH0"/>
<dbReference type="GO" id="GO:0005789">
    <property type="term" value="C:endoplasmic reticulum membrane"/>
    <property type="evidence" value="ECO:0007669"/>
    <property type="project" value="UniProtKB-SubCell"/>
</dbReference>
<accession>A0A6P7GJH0</accession>
<dbReference type="InterPro" id="IPR002401">
    <property type="entry name" value="Cyt_P450_E_grp-I"/>
</dbReference>
<dbReference type="InterPro" id="IPR017972">
    <property type="entry name" value="Cyt_P450_CS"/>
</dbReference>
<proteinExistence type="inferred from homology"/>
<dbReference type="InterPro" id="IPR050476">
    <property type="entry name" value="Insect_CytP450_Detox"/>
</dbReference>
<dbReference type="FunFam" id="1.10.630.10:FF:000182">
    <property type="entry name" value="Cytochrome P450 3A4"/>
    <property type="match status" value="1"/>
</dbReference>
<name>A0A6P7GJH0_DIAVI</name>
<dbReference type="InterPro" id="IPR001128">
    <property type="entry name" value="Cyt_P450"/>
</dbReference>
<dbReference type="InParanoid" id="A0A6P7GJH0"/>
<evidence type="ECO:0000256" key="13">
    <source>
        <dbReference type="PIRSR" id="PIRSR602401-1"/>
    </source>
</evidence>
<dbReference type="PANTHER" id="PTHR24292:SF45">
    <property type="entry name" value="CYTOCHROME P450 6G1-RELATED"/>
    <property type="match status" value="1"/>
</dbReference>
<evidence type="ECO:0000256" key="11">
    <source>
        <dbReference type="ARBA" id="ARBA00023033"/>
    </source>
</evidence>
<keyword evidence="9" id="KW-0560">Oxidoreductase</keyword>
<gene>
    <name evidence="15" type="primary">LOC114338933</name>
</gene>
<keyword evidence="6 13" id="KW-0479">Metal-binding</keyword>
<protein>
    <submittedName>
        <fullName evidence="15">Cytochrome P450 6k1-like</fullName>
    </submittedName>
</protein>
<evidence type="ECO:0000256" key="12">
    <source>
        <dbReference type="ARBA" id="ARBA00023136"/>
    </source>
</evidence>
<keyword evidence="5 13" id="KW-0349">Heme</keyword>
<dbReference type="GO" id="GO:0004497">
    <property type="term" value="F:monooxygenase activity"/>
    <property type="evidence" value="ECO:0007669"/>
    <property type="project" value="UniProtKB-KW"/>
</dbReference>
<evidence type="ECO:0000256" key="9">
    <source>
        <dbReference type="ARBA" id="ARBA00023002"/>
    </source>
</evidence>
<reference evidence="15" key="1">
    <citation type="submission" date="2025-08" db="UniProtKB">
        <authorList>
            <consortium name="RefSeq"/>
        </authorList>
    </citation>
    <scope>IDENTIFICATION</scope>
    <source>
        <tissue evidence="15">Whole insect</tissue>
    </source>
</reference>
<dbReference type="PRINTS" id="PR00385">
    <property type="entry name" value="P450"/>
</dbReference>
<evidence type="ECO:0000256" key="4">
    <source>
        <dbReference type="ARBA" id="ARBA00010617"/>
    </source>
</evidence>
<dbReference type="PANTHER" id="PTHR24292">
    <property type="entry name" value="CYTOCHROME P450"/>
    <property type="match status" value="1"/>
</dbReference>
<comment type="similarity">
    <text evidence="4">Belongs to the cytochrome P450 family.</text>
</comment>
<keyword evidence="11" id="KW-0503">Monooxygenase</keyword>
<dbReference type="GO" id="GO:0016705">
    <property type="term" value="F:oxidoreductase activity, acting on paired donors, with incorporation or reduction of molecular oxygen"/>
    <property type="evidence" value="ECO:0007669"/>
    <property type="project" value="InterPro"/>
</dbReference>
<keyword evidence="10 13" id="KW-0408">Iron</keyword>
<dbReference type="PROSITE" id="PS00086">
    <property type="entry name" value="CYTOCHROME_P450"/>
    <property type="match status" value="1"/>
</dbReference>
<dbReference type="Gene3D" id="1.10.630.10">
    <property type="entry name" value="Cytochrome P450"/>
    <property type="match status" value="2"/>
</dbReference>
<comment type="subcellular location">
    <subcellularLocation>
        <location evidence="3">Endoplasmic reticulum membrane</location>
        <topology evidence="3">Peripheral membrane protein</topology>
    </subcellularLocation>
    <subcellularLocation>
        <location evidence="2">Microsome membrane</location>
        <topology evidence="2">Peripheral membrane protein</topology>
    </subcellularLocation>
</comment>
<keyword evidence="14" id="KW-0812">Transmembrane</keyword>
<evidence type="ECO:0000256" key="8">
    <source>
        <dbReference type="ARBA" id="ARBA00022848"/>
    </source>
</evidence>
<feature type="transmembrane region" description="Helical" evidence="14">
    <location>
        <begin position="341"/>
        <end position="363"/>
    </location>
</feature>
<feature type="binding site" description="axial binding residue" evidence="13">
    <location>
        <position position="781"/>
    </location>
    <ligand>
        <name>heme</name>
        <dbReference type="ChEBI" id="CHEBI:30413"/>
    </ligand>
    <ligandPart>
        <name>Fe</name>
        <dbReference type="ChEBI" id="CHEBI:18248"/>
    </ligandPart>
</feature>
<evidence type="ECO:0000256" key="14">
    <source>
        <dbReference type="SAM" id="Phobius"/>
    </source>
</evidence>
<dbReference type="Pfam" id="PF00067">
    <property type="entry name" value="p450"/>
    <property type="match status" value="2"/>
</dbReference>
<dbReference type="CDD" id="cd11056">
    <property type="entry name" value="CYP6-like"/>
    <property type="match status" value="1"/>
</dbReference>
<dbReference type="SUPFAM" id="SSF48264">
    <property type="entry name" value="Cytochrome P450"/>
    <property type="match status" value="2"/>
</dbReference>
<keyword evidence="12 14" id="KW-0472">Membrane</keyword>
<evidence type="ECO:0000256" key="1">
    <source>
        <dbReference type="ARBA" id="ARBA00001971"/>
    </source>
</evidence>
<dbReference type="OrthoDB" id="2789670at2759"/>
<dbReference type="PRINTS" id="PR00463">
    <property type="entry name" value="EP450I"/>
</dbReference>
<feature type="transmembrane region" description="Helical" evidence="14">
    <location>
        <begin position="285"/>
        <end position="303"/>
    </location>
</feature>
<organism evidence="15">
    <name type="scientific">Diabrotica virgifera virgifera</name>
    <name type="common">western corn rootworm</name>
    <dbReference type="NCBI Taxonomy" id="50390"/>
    <lineage>
        <taxon>Eukaryota</taxon>
        <taxon>Metazoa</taxon>
        <taxon>Ecdysozoa</taxon>
        <taxon>Arthropoda</taxon>
        <taxon>Hexapoda</taxon>
        <taxon>Insecta</taxon>
        <taxon>Pterygota</taxon>
        <taxon>Neoptera</taxon>
        <taxon>Endopterygota</taxon>
        <taxon>Coleoptera</taxon>
        <taxon>Polyphaga</taxon>
        <taxon>Cucujiformia</taxon>
        <taxon>Chrysomeloidea</taxon>
        <taxon>Chrysomelidae</taxon>
        <taxon>Galerucinae</taxon>
        <taxon>Diabroticina</taxon>
        <taxon>Diabroticites</taxon>
        <taxon>Diabrotica</taxon>
    </lineage>
</organism>
<evidence type="ECO:0000256" key="10">
    <source>
        <dbReference type="ARBA" id="ARBA00023004"/>
    </source>
</evidence>
<evidence type="ECO:0000256" key="7">
    <source>
        <dbReference type="ARBA" id="ARBA00022824"/>
    </source>
</evidence>
<evidence type="ECO:0000256" key="2">
    <source>
        <dbReference type="ARBA" id="ARBA00004174"/>
    </source>
</evidence>
<keyword evidence="7" id="KW-0256">Endoplasmic reticulum</keyword>
<evidence type="ECO:0000256" key="5">
    <source>
        <dbReference type="ARBA" id="ARBA00022617"/>
    </source>
</evidence>